<reference evidence="5" key="3">
    <citation type="submission" date="2023-06" db="EMBL/GenBank/DDBJ databases">
        <title>Pangenomics reveal diversification of enzyme families and niche specialization in globally abundant SAR202 bacteria.</title>
        <authorList>
            <person name="Saw J.H.W."/>
        </authorList>
    </citation>
    <scope>NUCLEOTIDE SEQUENCE [LARGE SCALE GENOMIC DNA]</scope>
    <source>
        <strain evidence="5">JH1073</strain>
    </source>
</reference>
<name>A0AAJ5ZJM2_9CHLR</name>
<accession>A0AAJ5ZJM2</accession>
<reference evidence="4" key="2">
    <citation type="journal article" date="2023" name="Nat. Commun.">
        <title>Cultivation of marine bacteria of the SAR202 clade.</title>
        <authorList>
            <person name="Lim Y."/>
            <person name="Seo J.H."/>
            <person name="Giovannoni S.J."/>
            <person name="Kang I."/>
            <person name="Cho J.C."/>
        </authorList>
    </citation>
    <scope>NUCLEOTIDE SEQUENCE</scope>
    <source>
        <strain evidence="4">JH1073</strain>
    </source>
</reference>
<dbReference type="EMBL" id="WMBE01000003">
    <property type="protein sequence ID" value="MDG0867685.1"/>
    <property type="molecule type" value="Genomic_DNA"/>
</dbReference>
<keyword evidence="5" id="KW-1185">Reference proteome</keyword>
<dbReference type="Gene3D" id="3.30.530.20">
    <property type="match status" value="1"/>
</dbReference>
<dbReference type="Pfam" id="PF08327">
    <property type="entry name" value="AHSA1"/>
    <property type="match status" value="1"/>
</dbReference>
<dbReference type="RefSeq" id="WP_342826285.1">
    <property type="nucleotide sequence ID" value="NZ_CP046146.1"/>
</dbReference>
<evidence type="ECO:0000256" key="1">
    <source>
        <dbReference type="ARBA" id="ARBA00006817"/>
    </source>
</evidence>
<protein>
    <recommendedName>
        <fullName evidence="2">Activator of Hsp90 ATPase homologue 1/2-like C-terminal domain-containing protein</fullName>
    </recommendedName>
</protein>
<dbReference type="Proteomes" id="UP001321249">
    <property type="component" value="Unassembled WGS sequence"/>
</dbReference>
<evidence type="ECO:0000313" key="5">
    <source>
        <dbReference type="Proteomes" id="UP001219901"/>
    </source>
</evidence>
<dbReference type="InterPro" id="IPR023393">
    <property type="entry name" value="START-like_dom_sf"/>
</dbReference>
<dbReference type="SUPFAM" id="SSF55961">
    <property type="entry name" value="Bet v1-like"/>
    <property type="match status" value="1"/>
</dbReference>
<gene>
    <name evidence="3" type="ORF">GKO46_11465</name>
    <name evidence="4" type="ORF">GKO48_10070</name>
</gene>
<evidence type="ECO:0000313" key="6">
    <source>
        <dbReference type="Proteomes" id="UP001321249"/>
    </source>
</evidence>
<evidence type="ECO:0000259" key="2">
    <source>
        <dbReference type="Pfam" id="PF08327"/>
    </source>
</evidence>
<evidence type="ECO:0000313" key="4">
    <source>
        <dbReference type="EMBL" id="WFG39947.1"/>
    </source>
</evidence>
<reference evidence="5 6" key="1">
    <citation type="submission" date="2019-11" db="EMBL/GenBank/DDBJ databases">
        <authorList>
            <person name="Cho J.-C."/>
        </authorList>
    </citation>
    <scope>NUCLEOTIDE SEQUENCE [LARGE SCALE GENOMIC DNA]</scope>
    <source>
        <strain evidence="4 5">JH1073</strain>
        <strain evidence="3 6">JH702</strain>
    </source>
</reference>
<dbReference type="Proteomes" id="UP001219901">
    <property type="component" value="Chromosome"/>
</dbReference>
<proteinExistence type="inferred from homology"/>
<dbReference type="AlphaFoldDB" id="A0AAJ5ZJM2"/>
<feature type="domain" description="Activator of Hsp90 ATPase homologue 1/2-like C-terminal" evidence="2">
    <location>
        <begin position="18"/>
        <end position="151"/>
    </location>
</feature>
<evidence type="ECO:0000313" key="3">
    <source>
        <dbReference type="EMBL" id="MDG0867685.1"/>
    </source>
</evidence>
<sequence length="156" mass="17701">MTTIEHPDRTLVIERVFDAPRELVYAAWTDGDKIDSWWGPSMMTTKTVARDFSVGGSWQYEMFIPDGKSMGKIVVNSYTQIVPNEKIVWNEQLAGDDSNRVEITLLFEDAGEETKLTMFILHDTPEQKDMNESGGMLMGFNMTLDSFTEFVAQQSA</sequence>
<dbReference type="InterPro" id="IPR013538">
    <property type="entry name" value="ASHA1/2-like_C"/>
</dbReference>
<comment type="similarity">
    <text evidence="1">Belongs to the AHA1 family.</text>
</comment>
<dbReference type="EMBL" id="CP046147">
    <property type="protein sequence ID" value="WFG39947.1"/>
    <property type="molecule type" value="Genomic_DNA"/>
</dbReference>
<organism evidence="4 5">
    <name type="scientific">Candidatus Lucifugimonas marina</name>
    <dbReference type="NCBI Taxonomy" id="3038979"/>
    <lineage>
        <taxon>Bacteria</taxon>
        <taxon>Bacillati</taxon>
        <taxon>Chloroflexota</taxon>
        <taxon>Dehalococcoidia</taxon>
        <taxon>SAR202 cluster</taxon>
        <taxon>Candidatus Lucifugimonadales</taxon>
        <taxon>Candidatus Lucifugimonadaceae</taxon>
        <taxon>Candidatus Lucifugimonas</taxon>
    </lineage>
</organism>